<accession>W9RHP1</accession>
<dbReference type="GO" id="GO:0005840">
    <property type="term" value="C:ribosome"/>
    <property type="evidence" value="ECO:0007669"/>
    <property type="project" value="UniProtKB-KW"/>
</dbReference>
<dbReference type="FunFam" id="3.10.450.80:FF:000001">
    <property type="entry name" value="60S ribosomal protein L44"/>
    <property type="match status" value="1"/>
</dbReference>
<keyword evidence="6" id="KW-0812">Transmembrane</keyword>
<evidence type="ECO:0000313" key="7">
    <source>
        <dbReference type="EMBL" id="EXB55172.1"/>
    </source>
</evidence>
<dbReference type="AlphaFoldDB" id="W9RHP1"/>
<dbReference type="Gene3D" id="3.10.450.80">
    <property type="match status" value="1"/>
</dbReference>
<evidence type="ECO:0000256" key="1">
    <source>
        <dbReference type="ARBA" id="ARBA00009364"/>
    </source>
</evidence>
<sequence>MAKVQNKTQHDRSKRKTSSSSSSSFLCCFGFSGKNFPEKQSEKDTIMISPSDHHHDGYDQKKAVTSVRFSCWPRLRVKSPSGVKTVPVLDATVPEKPPKDGKINSSPKPKSKSKSKPEKVPSKRQAPTTNSQLPNEIEIVVPVVSDPGPKQKPPEIKYGSAKNSNLDNRKRNSSPSHPSKDDTCYIQKRLSFSRKIEPTRAGSSQPSSPVQAKPKPGRTIRHSNSFAAGPNRDKSQVAQTKPGPTESNFARRFEPVVGMSIVLVTLVIMIVWGRLCAILCTSAWLYFVPRLSSAVDVGGVLGRPRGLDLGSEENKKKVVSDTASIEIGSRNMRFIDSPTSNLLQSFWCWKLKGTVHVNVPKTKKTYCKSKECKKHTLHKVTQYKKGKDSLAAQGKRRYDRKQSGYGGQTKPVFHKKAKTTKKIVLRLQCQACKHVSQHPIKRCKHFEIGGDKKGKGTSLF</sequence>
<dbReference type="GO" id="GO:1990904">
    <property type="term" value="C:ribonucleoprotein complex"/>
    <property type="evidence" value="ECO:0007669"/>
    <property type="project" value="UniProtKB-KW"/>
</dbReference>
<dbReference type="GO" id="GO:0003735">
    <property type="term" value="F:structural constituent of ribosome"/>
    <property type="evidence" value="ECO:0007669"/>
    <property type="project" value="InterPro"/>
</dbReference>
<keyword evidence="6" id="KW-1133">Transmembrane helix</keyword>
<feature type="region of interest" description="Disordered" evidence="5">
    <location>
        <begin position="386"/>
        <end position="411"/>
    </location>
</feature>
<protein>
    <submittedName>
        <fullName evidence="7">60S ribosomal protein L44</fullName>
    </submittedName>
</protein>
<keyword evidence="6" id="KW-0472">Membrane</keyword>
<dbReference type="InterPro" id="IPR000552">
    <property type="entry name" value="Ribosomal_eL44"/>
</dbReference>
<evidence type="ECO:0000256" key="2">
    <source>
        <dbReference type="ARBA" id="ARBA00022980"/>
    </source>
</evidence>
<dbReference type="GO" id="GO:0006412">
    <property type="term" value="P:translation"/>
    <property type="evidence" value="ECO:0007669"/>
    <property type="project" value="InterPro"/>
</dbReference>
<dbReference type="PROSITE" id="PS01172">
    <property type="entry name" value="RIBOSOMAL_L44E"/>
    <property type="match status" value="1"/>
</dbReference>
<feature type="compositionally biased region" description="Polar residues" evidence="5">
    <location>
        <begin position="125"/>
        <end position="134"/>
    </location>
</feature>
<feature type="region of interest" description="Disordered" evidence="5">
    <location>
        <begin position="80"/>
        <end position="248"/>
    </location>
</feature>
<evidence type="ECO:0000256" key="4">
    <source>
        <dbReference type="RuleBase" id="RU000666"/>
    </source>
</evidence>
<keyword evidence="8" id="KW-1185">Reference proteome</keyword>
<feature type="transmembrane region" description="Helical" evidence="6">
    <location>
        <begin position="261"/>
        <end position="287"/>
    </location>
</feature>
<reference evidence="8" key="1">
    <citation type="submission" date="2013-01" db="EMBL/GenBank/DDBJ databases">
        <title>Draft Genome Sequence of a Mulberry Tree, Morus notabilis C.K. Schneid.</title>
        <authorList>
            <person name="He N."/>
            <person name="Zhao S."/>
        </authorList>
    </citation>
    <scope>NUCLEOTIDE SEQUENCE</scope>
</reference>
<organism evidence="7 8">
    <name type="scientific">Morus notabilis</name>
    <dbReference type="NCBI Taxonomy" id="981085"/>
    <lineage>
        <taxon>Eukaryota</taxon>
        <taxon>Viridiplantae</taxon>
        <taxon>Streptophyta</taxon>
        <taxon>Embryophyta</taxon>
        <taxon>Tracheophyta</taxon>
        <taxon>Spermatophyta</taxon>
        <taxon>Magnoliopsida</taxon>
        <taxon>eudicotyledons</taxon>
        <taxon>Gunneridae</taxon>
        <taxon>Pentapetalae</taxon>
        <taxon>rosids</taxon>
        <taxon>fabids</taxon>
        <taxon>Rosales</taxon>
        <taxon>Moraceae</taxon>
        <taxon>Moreae</taxon>
        <taxon>Morus</taxon>
    </lineage>
</organism>
<evidence type="ECO:0000256" key="3">
    <source>
        <dbReference type="ARBA" id="ARBA00023274"/>
    </source>
</evidence>
<dbReference type="InterPro" id="IPR011332">
    <property type="entry name" value="Ribosomal_zn-bd"/>
</dbReference>
<dbReference type="SUPFAM" id="SSF57829">
    <property type="entry name" value="Zn-binding ribosomal proteins"/>
    <property type="match status" value="1"/>
</dbReference>
<dbReference type="eggNOG" id="KOG3464">
    <property type="taxonomic scope" value="Eukaryota"/>
</dbReference>
<dbReference type="PANTHER" id="PTHR10369">
    <property type="entry name" value="60S RIBOSOMAL PROTEIN L36A/L44"/>
    <property type="match status" value="1"/>
</dbReference>
<feature type="compositionally biased region" description="Basic and acidic residues" evidence="5">
    <location>
        <begin position="36"/>
        <end position="62"/>
    </location>
</feature>
<gene>
    <name evidence="7" type="ORF">L484_018099</name>
</gene>
<dbReference type="Pfam" id="PF00935">
    <property type="entry name" value="Ribosomal_L44"/>
    <property type="match status" value="1"/>
</dbReference>
<comment type="similarity">
    <text evidence="1 4">Belongs to the eukaryotic ribosomal protein eL42 family.</text>
</comment>
<evidence type="ECO:0000313" key="8">
    <source>
        <dbReference type="Proteomes" id="UP000030645"/>
    </source>
</evidence>
<evidence type="ECO:0000256" key="6">
    <source>
        <dbReference type="SAM" id="Phobius"/>
    </source>
</evidence>
<proteinExistence type="inferred from homology"/>
<dbReference type="STRING" id="981085.W9RHP1"/>
<dbReference type="InterPro" id="IPR053708">
    <property type="entry name" value="Ribosomal_LSU_eL42"/>
</dbReference>
<keyword evidence="3 4" id="KW-0687">Ribonucleoprotein</keyword>
<feature type="compositionally biased region" description="Polar residues" evidence="5">
    <location>
        <begin position="201"/>
        <end position="210"/>
    </location>
</feature>
<name>W9RHP1_9ROSA</name>
<evidence type="ECO:0000256" key="5">
    <source>
        <dbReference type="SAM" id="MobiDB-lite"/>
    </source>
</evidence>
<dbReference type="Proteomes" id="UP000030645">
    <property type="component" value="Unassembled WGS sequence"/>
</dbReference>
<keyword evidence="2 4" id="KW-0689">Ribosomal protein</keyword>
<feature type="region of interest" description="Disordered" evidence="5">
    <location>
        <begin position="1"/>
        <end position="63"/>
    </location>
</feature>
<dbReference type="EMBL" id="KE344222">
    <property type="protein sequence ID" value="EXB55172.1"/>
    <property type="molecule type" value="Genomic_DNA"/>
</dbReference>